<protein>
    <recommendedName>
        <fullName evidence="3">Retrotransposon gag protein</fullName>
    </recommendedName>
</protein>
<name>A0AA39ANG1_VITRO</name>
<organism evidence="1 2">
    <name type="scientific">Vitis rotundifolia</name>
    <name type="common">Muscadine grape</name>
    <dbReference type="NCBI Taxonomy" id="103349"/>
    <lineage>
        <taxon>Eukaryota</taxon>
        <taxon>Viridiplantae</taxon>
        <taxon>Streptophyta</taxon>
        <taxon>Embryophyta</taxon>
        <taxon>Tracheophyta</taxon>
        <taxon>Spermatophyta</taxon>
        <taxon>Magnoliopsida</taxon>
        <taxon>eudicotyledons</taxon>
        <taxon>Gunneridae</taxon>
        <taxon>Pentapetalae</taxon>
        <taxon>rosids</taxon>
        <taxon>Vitales</taxon>
        <taxon>Vitaceae</taxon>
        <taxon>Viteae</taxon>
        <taxon>Vitis</taxon>
    </lineage>
</organism>
<dbReference type="AlphaFoldDB" id="A0AA39ANG1"/>
<dbReference type="EMBL" id="JARBHA010000001">
    <property type="protein sequence ID" value="KAJ9709214.1"/>
    <property type="molecule type" value="Genomic_DNA"/>
</dbReference>
<accession>A0AA39ANG1</accession>
<comment type="caution">
    <text evidence="1">The sequence shown here is derived from an EMBL/GenBank/DDBJ whole genome shotgun (WGS) entry which is preliminary data.</text>
</comment>
<evidence type="ECO:0000313" key="1">
    <source>
        <dbReference type="EMBL" id="KAJ9709214.1"/>
    </source>
</evidence>
<gene>
    <name evidence="1" type="ORF">PVL29_000927</name>
</gene>
<dbReference type="PANTHER" id="PTHR33437:SF2">
    <property type="entry name" value="OS06G0361200 PROTEIN"/>
    <property type="match status" value="1"/>
</dbReference>
<reference evidence="1 2" key="1">
    <citation type="journal article" date="2023" name="BMC Biotechnol.">
        <title>Vitis rotundifolia cv Carlos genome sequencing.</title>
        <authorList>
            <person name="Huff M."/>
            <person name="Hulse-Kemp A."/>
            <person name="Scheffler B."/>
            <person name="Youngblood R."/>
            <person name="Simpson S."/>
            <person name="Babiker E."/>
            <person name="Staton M."/>
        </authorList>
    </citation>
    <scope>NUCLEOTIDE SEQUENCE [LARGE SCALE GENOMIC DNA]</scope>
    <source>
        <tissue evidence="1">Leaf</tissue>
    </source>
</reference>
<keyword evidence="2" id="KW-1185">Reference proteome</keyword>
<evidence type="ECO:0008006" key="3">
    <source>
        <dbReference type="Google" id="ProtNLM"/>
    </source>
</evidence>
<dbReference type="Proteomes" id="UP001168098">
    <property type="component" value="Unassembled WGS sequence"/>
</dbReference>
<evidence type="ECO:0000313" key="2">
    <source>
        <dbReference type="Proteomes" id="UP001168098"/>
    </source>
</evidence>
<dbReference type="PANTHER" id="PTHR33437">
    <property type="entry name" value="OS06G0361200 PROTEIN"/>
    <property type="match status" value="1"/>
</dbReference>
<sequence>MLGGTFLPFIFFTNKMITTKTMTSKKIQVAHVNKGDDKIVITQSTHSTSTINKNGNLKQHVAHFVKTCNNASTESDLLVKQFVQFLRGNAFNWYTDLALKCIDSWNQIEHEFLNHFYNT</sequence>
<proteinExistence type="predicted"/>